<dbReference type="Proteomes" id="UP000236416">
    <property type="component" value="Unassembled WGS sequence"/>
</dbReference>
<sequence length="287" mass="30677">MRIHGVGLIDHAIVIDIIFGQVGEAIAGLRAEQLAAVAYLAAAIFVQYQPAAIGGEGELGHLAVVLQVEARRGAAEAAGVGAQRDHQRVVRLAAVQAAGAAVVLVKALHRQVQRELELLAVLRGDLAVGGELQLLFVLVVNALLSVDLRRRRGRRARRLAGSGLRLVVPEPNVDAERFFDNRLDQAEQAADVVLQRQSHEALHALAAQLDVILRGRLRSLLRHGHALPDVQRLGLREAAAELGIYGGNTHGASPIKAGMPLYRRRPAQLDAVAIAYCLPSQAVLASL</sequence>
<accession>A0A2K4MMB4</accession>
<keyword evidence="2" id="KW-1185">Reference proteome</keyword>
<name>A0A2K4MMB4_9NEIS</name>
<dbReference type="AlphaFoldDB" id="A0A2K4MMB4"/>
<evidence type="ECO:0000313" key="2">
    <source>
        <dbReference type="Proteomes" id="UP000236416"/>
    </source>
</evidence>
<proteinExistence type="predicted"/>
<dbReference type="EMBL" id="PPTF01000060">
    <property type="protein sequence ID" value="POA98200.1"/>
    <property type="molecule type" value="Genomic_DNA"/>
</dbReference>
<gene>
    <name evidence="1" type="ORF">C2134_12145</name>
</gene>
<protein>
    <submittedName>
        <fullName evidence="1">Uncharacterized protein</fullName>
    </submittedName>
</protein>
<organism evidence="1 2">
    <name type="scientific">Chromobacterium sinusclupearum</name>
    <dbReference type="NCBI Taxonomy" id="2077146"/>
    <lineage>
        <taxon>Bacteria</taxon>
        <taxon>Pseudomonadati</taxon>
        <taxon>Pseudomonadota</taxon>
        <taxon>Betaproteobacteria</taxon>
        <taxon>Neisseriales</taxon>
        <taxon>Chromobacteriaceae</taxon>
        <taxon>Chromobacterium</taxon>
    </lineage>
</organism>
<evidence type="ECO:0000313" key="1">
    <source>
        <dbReference type="EMBL" id="POA98200.1"/>
    </source>
</evidence>
<reference evidence="1 2" key="1">
    <citation type="submission" date="2018-01" db="EMBL/GenBank/DDBJ databases">
        <title>Genomic Sequence of Chromobacterium MWU13-2610 from wild cranberry bogs within the Cape Cod National Seashore.</title>
        <authorList>
            <person name="O'Hara-Hanley K."/>
            <person name="Soby S."/>
            <person name="Harrison A."/>
        </authorList>
    </citation>
    <scope>NUCLEOTIDE SEQUENCE [LARGE SCALE GENOMIC DNA]</scope>
    <source>
        <strain evidence="1 2">MWU13-2610</strain>
    </source>
</reference>
<comment type="caution">
    <text evidence="1">The sequence shown here is derived from an EMBL/GenBank/DDBJ whole genome shotgun (WGS) entry which is preliminary data.</text>
</comment>